<dbReference type="Proteomes" id="UP000826271">
    <property type="component" value="Unassembled WGS sequence"/>
</dbReference>
<organism evidence="6 7">
    <name type="scientific">Buddleja alternifolia</name>
    <dbReference type="NCBI Taxonomy" id="168488"/>
    <lineage>
        <taxon>Eukaryota</taxon>
        <taxon>Viridiplantae</taxon>
        <taxon>Streptophyta</taxon>
        <taxon>Embryophyta</taxon>
        <taxon>Tracheophyta</taxon>
        <taxon>Spermatophyta</taxon>
        <taxon>Magnoliopsida</taxon>
        <taxon>eudicotyledons</taxon>
        <taxon>Gunneridae</taxon>
        <taxon>Pentapetalae</taxon>
        <taxon>asterids</taxon>
        <taxon>lamiids</taxon>
        <taxon>Lamiales</taxon>
        <taxon>Scrophulariaceae</taxon>
        <taxon>Buddlejeae</taxon>
        <taxon>Buddleja</taxon>
    </lineage>
</organism>
<evidence type="ECO:0000256" key="4">
    <source>
        <dbReference type="SAM" id="SignalP"/>
    </source>
</evidence>
<feature type="domain" description="Leucine-rich repeat-containing N-terminal plant-type" evidence="5">
    <location>
        <begin position="32"/>
        <end position="71"/>
    </location>
</feature>
<name>A0AAV6XZK5_9LAMI</name>
<dbReference type="InterPro" id="IPR032675">
    <property type="entry name" value="LRR_dom_sf"/>
</dbReference>
<evidence type="ECO:0000256" key="2">
    <source>
        <dbReference type="ARBA" id="ARBA00022729"/>
    </source>
</evidence>
<dbReference type="PANTHER" id="PTHR48060">
    <property type="entry name" value="DNA DAMAGE-REPAIR/TOLERATION PROTEIN DRT100"/>
    <property type="match status" value="1"/>
</dbReference>
<protein>
    <recommendedName>
        <fullName evidence="5">Leucine-rich repeat-containing N-terminal plant-type domain-containing protein</fullName>
    </recommendedName>
</protein>
<dbReference type="InterPro" id="IPR013210">
    <property type="entry name" value="LRR_N_plant-typ"/>
</dbReference>
<keyword evidence="3" id="KW-0677">Repeat</keyword>
<dbReference type="Pfam" id="PF08263">
    <property type="entry name" value="LRRNT_2"/>
    <property type="match status" value="1"/>
</dbReference>
<gene>
    <name evidence="6" type="ORF">BUALT_Bualt02G0102400</name>
</gene>
<evidence type="ECO:0000313" key="7">
    <source>
        <dbReference type="Proteomes" id="UP000826271"/>
    </source>
</evidence>
<keyword evidence="1" id="KW-0433">Leucine-rich repeat</keyword>
<dbReference type="AlphaFoldDB" id="A0AAV6XZK5"/>
<evidence type="ECO:0000259" key="5">
    <source>
        <dbReference type="Pfam" id="PF08263"/>
    </source>
</evidence>
<feature type="signal peptide" evidence="4">
    <location>
        <begin position="1"/>
        <end position="22"/>
    </location>
</feature>
<accession>A0AAV6XZK5</accession>
<evidence type="ECO:0000313" key="6">
    <source>
        <dbReference type="EMBL" id="KAG8388214.1"/>
    </source>
</evidence>
<dbReference type="PANTHER" id="PTHR48060:SF21">
    <property type="entry name" value="L DOMAIN-LIKE PROTEIN"/>
    <property type="match status" value="1"/>
</dbReference>
<keyword evidence="2 4" id="KW-0732">Signal</keyword>
<comment type="caution">
    <text evidence="6">The sequence shown here is derived from an EMBL/GenBank/DDBJ whole genome shotgun (WGS) entry which is preliminary data.</text>
</comment>
<evidence type="ECO:0000256" key="3">
    <source>
        <dbReference type="ARBA" id="ARBA00022737"/>
    </source>
</evidence>
<reference evidence="6" key="1">
    <citation type="submission" date="2019-10" db="EMBL/GenBank/DDBJ databases">
        <authorList>
            <person name="Zhang R."/>
            <person name="Pan Y."/>
            <person name="Wang J."/>
            <person name="Ma R."/>
            <person name="Yu S."/>
        </authorList>
    </citation>
    <scope>NUCLEOTIDE SEQUENCE</scope>
    <source>
        <strain evidence="6">LA-IB0</strain>
        <tissue evidence="6">Leaf</tissue>
    </source>
</reference>
<dbReference type="InterPro" id="IPR053211">
    <property type="entry name" value="DNA_repair-toleration"/>
</dbReference>
<evidence type="ECO:0000256" key="1">
    <source>
        <dbReference type="ARBA" id="ARBA00022614"/>
    </source>
</evidence>
<keyword evidence="7" id="KW-1185">Reference proteome</keyword>
<dbReference type="EMBL" id="WHWC01000002">
    <property type="protein sequence ID" value="KAG8388214.1"/>
    <property type="molecule type" value="Genomic_DNA"/>
</dbReference>
<feature type="chain" id="PRO_5043787148" description="Leucine-rich repeat-containing N-terminal plant-type domain-containing protein" evidence="4">
    <location>
        <begin position="23"/>
        <end position="115"/>
    </location>
</feature>
<dbReference type="Gene3D" id="3.80.10.10">
    <property type="entry name" value="Ribonuclease Inhibitor"/>
    <property type="match status" value="1"/>
</dbReference>
<sequence>MFFKIVIIILVSLHFVPIPGSSRRLHAHHSIHTDKAALLAFKSGLKSDPYSRLENWTEETDVCNFTSVKCDDLHHRVVEINLNDSSLLGLLPRVFVTCTLSTTVSLEPFSSKFLL</sequence>
<proteinExistence type="predicted"/>